<evidence type="ECO:0000259" key="6">
    <source>
        <dbReference type="PROSITE" id="PS51969"/>
    </source>
</evidence>
<keyword evidence="2" id="KW-0399">Innate immunity</keyword>
<accession>A0AAV1JA72</accession>
<evidence type="ECO:0000256" key="1">
    <source>
        <dbReference type="ARBA" id="ARBA00008781"/>
    </source>
</evidence>
<name>A0AAV1JA72_9NEOP</name>
<dbReference type="GO" id="GO:0005975">
    <property type="term" value="P:carbohydrate metabolic process"/>
    <property type="evidence" value="ECO:0007669"/>
    <property type="project" value="InterPro"/>
</dbReference>
<dbReference type="AlphaFoldDB" id="A0AAV1JA72"/>
<sequence>MASTQVLHYFVYIIISVCTHECLAQNGTFPPDVTVQAFKPKGFRIHMPGDPKIIFIRMMANIYETNSSSTAFRQFRQFVFQETNGYWIYEEPDIQLKIGNLINYEIFFGTNNAHIGDNLSTDDMKQFSCSGYEKTKTFIVEELFDRKEISIKKEKKCTTDVLLTEMPNRKLCSDDILLEEHFDDLLDPKLWEVQHYIPLDHPEHPFVSYQNIDSGTVFVAGGNLYIQPIVLTELYDFTEESLYKGSLDLNSGCTGRVCSMQAMGPVILPPIASGRVKSLIAFKYGTVHIKAKMPIGDWIYPEIVLEPLWNKYGSMYYSSGIIKIAMARGNKNMNNSDYSSEVLQSRPILNSFCKGVFDFYKNRRTDGGSWGDDFHVYSLTWTPGLIQMAVDNKAWVTFRPGAAGLRSWLPKSCRREWYTLLSGPKIAPFNELFSLSLGVAVGGTYEFPDDVVTDYGKPWRNSDPKAARDFWGARMNWLPTWTQPTLIVDYVKIVAI</sequence>
<evidence type="ECO:0008006" key="9">
    <source>
        <dbReference type="Google" id="ProtNLM"/>
    </source>
</evidence>
<dbReference type="PANTHER" id="PTHR10963:SF60">
    <property type="entry name" value="GRAM-NEGATIVE BACTERIA-BINDING PROTEIN 1-RELATED"/>
    <property type="match status" value="1"/>
</dbReference>
<dbReference type="InterPro" id="IPR031756">
    <property type="entry name" value="BGBP_N"/>
</dbReference>
<evidence type="ECO:0000259" key="5">
    <source>
        <dbReference type="PROSITE" id="PS51762"/>
    </source>
</evidence>
<dbReference type="Gene3D" id="2.60.120.200">
    <property type="match status" value="1"/>
</dbReference>
<dbReference type="PROSITE" id="PS51969">
    <property type="entry name" value="CBM39"/>
    <property type="match status" value="1"/>
</dbReference>
<evidence type="ECO:0000256" key="4">
    <source>
        <dbReference type="SAM" id="SignalP"/>
    </source>
</evidence>
<feature type="signal peptide" evidence="4">
    <location>
        <begin position="1"/>
        <end position="24"/>
    </location>
</feature>
<gene>
    <name evidence="7" type="ORF">LNINA_LOCUS4596</name>
</gene>
<proteinExistence type="inferred from homology"/>
<evidence type="ECO:0000313" key="8">
    <source>
        <dbReference type="Proteomes" id="UP001497472"/>
    </source>
</evidence>
<dbReference type="InterPro" id="IPR000757">
    <property type="entry name" value="Beta-glucanase-like"/>
</dbReference>
<evidence type="ECO:0000256" key="2">
    <source>
        <dbReference type="ARBA" id="ARBA00022588"/>
    </source>
</evidence>
<comment type="caution">
    <text evidence="7">The sequence shown here is derived from an EMBL/GenBank/DDBJ whole genome shotgun (WGS) entry which is preliminary data.</text>
</comment>
<dbReference type="EMBL" id="CAVLEF010000006">
    <property type="protein sequence ID" value="CAK1544888.1"/>
    <property type="molecule type" value="Genomic_DNA"/>
</dbReference>
<reference evidence="7 8" key="1">
    <citation type="submission" date="2023-11" db="EMBL/GenBank/DDBJ databases">
        <authorList>
            <person name="Okamura Y."/>
        </authorList>
    </citation>
    <scope>NUCLEOTIDE SEQUENCE [LARGE SCALE GENOMIC DNA]</scope>
</reference>
<organism evidence="7 8">
    <name type="scientific">Leptosia nina</name>
    <dbReference type="NCBI Taxonomy" id="320188"/>
    <lineage>
        <taxon>Eukaryota</taxon>
        <taxon>Metazoa</taxon>
        <taxon>Ecdysozoa</taxon>
        <taxon>Arthropoda</taxon>
        <taxon>Hexapoda</taxon>
        <taxon>Insecta</taxon>
        <taxon>Pterygota</taxon>
        <taxon>Neoptera</taxon>
        <taxon>Endopterygota</taxon>
        <taxon>Lepidoptera</taxon>
        <taxon>Glossata</taxon>
        <taxon>Ditrysia</taxon>
        <taxon>Papilionoidea</taxon>
        <taxon>Pieridae</taxon>
        <taxon>Pierinae</taxon>
        <taxon>Leptosia</taxon>
    </lineage>
</organism>
<dbReference type="PROSITE" id="PS51762">
    <property type="entry name" value="GH16_2"/>
    <property type="match status" value="1"/>
</dbReference>
<dbReference type="Pfam" id="PF15886">
    <property type="entry name" value="CBM39"/>
    <property type="match status" value="1"/>
</dbReference>
<dbReference type="PANTHER" id="PTHR10963">
    <property type="entry name" value="GLYCOSYL HYDROLASE-RELATED"/>
    <property type="match status" value="1"/>
</dbReference>
<dbReference type="GO" id="GO:0030246">
    <property type="term" value="F:carbohydrate binding"/>
    <property type="evidence" value="ECO:0007669"/>
    <property type="project" value="InterPro"/>
</dbReference>
<evidence type="ECO:0000256" key="3">
    <source>
        <dbReference type="ARBA" id="ARBA00022859"/>
    </source>
</evidence>
<keyword evidence="3" id="KW-0391">Immunity</keyword>
<feature type="domain" description="CBM39" evidence="6">
    <location>
        <begin position="28"/>
        <end position="133"/>
    </location>
</feature>
<dbReference type="InterPro" id="IPR050546">
    <property type="entry name" value="Glycosyl_Hydrlase_16"/>
</dbReference>
<comment type="similarity">
    <text evidence="1">Belongs to the insect beta-1,3-glucan binding protein family.</text>
</comment>
<dbReference type="InterPro" id="IPR013320">
    <property type="entry name" value="ConA-like_dom_sf"/>
</dbReference>
<keyword evidence="8" id="KW-1185">Reference proteome</keyword>
<dbReference type="Gene3D" id="2.60.40.2140">
    <property type="entry name" value="Beta-1,3-glucan-recognition protein, N-terminal domain"/>
    <property type="match status" value="1"/>
</dbReference>
<evidence type="ECO:0000313" key="7">
    <source>
        <dbReference type="EMBL" id="CAK1544888.1"/>
    </source>
</evidence>
<dbReference type="SUPFAM" id="SSF49899">
    <property type="entry name" value="Concanavalin A-like lectins/glucanases"/>
    <property type="match status" value="1"/>
</dbReference>
<dbReference type="InterPro" id="IPR043030">
    <property type="entry name" value="BGBP_N_sf"/>
</dbReference>
<feature type="domain" description="GH16" evidence="5">
    <location>
        <begin position="164"/>
        <end position="496"/>
    </location>
</feature>
<keyword evidence="4" id="KW-0732">Signal</keyword>
<protein>
    <recommendedName>
        <fullName evidence="9">Beta-1,3-glucan-binding protein</fullName>
    </recommendedName>
</protein>
<dbReference type="GO" id="GO:0045087">
    <property type="term" value="P:innate immune response"/>
    <property type="evidence" value="ECO:0007669"/>
    <property type="project" value="UniProtKB-KW"/>
</dbReference>
<dbReference type="GO" id="GO:0004553">
    <property type="term" value="F:hydrolase activity, hydrolyzing O-glycosyl compounds"/>
    <property type="evidence" value="ECO:0007669"/>
    <property type="project" value="InterPro"/>
</dbReference>
<feature type="chain" id="PRO_5043684861" description="Beta-1,3-glucan-binding protein" evidence="4">
    <location>
        <begin position="25"/>
        <end position="496"/>
    </location>
</feature>
<dbReference type="Proteomes" id="UP001497472">
    <property type="component" value="Unassembled WGS sequence"/>
</dbReference>